<reference evidence="8" key="1">
    <citation type="journal article" date="2015" name="Genome">
        <title>Whole Genome Sequence of the Non-Microcystin-Producing Microcystis aeruginosa Strain NIES-44.</title>
        <authorList>
            <person name="Okano K."/>
            <person name="Miyata N."/>
            <person name="Ozaki Y."/>
        </authorList>
    </citation>
    <scope>NUCLEOTIDE SEQUENCE [LARGE SCALE GENOMIC DNA]</scope>
    <source>
        <strain evidence="8">NIES-44</strain>
    </source>
</reference>
<evidence type="ECO:0000259" key="6">
    <source>
        <dbReference type="SMART" id="SM00827"/>
    </source>
</evidence>
<accession>A0A0A1VR45</accession>
<dbReference type="EMBL" id="BBPA01000019">
    <property type="protein sequence ID" value="GAL92079.1"/>
    <property type="molecule type" value="Genomic_DNA"/>
</dbReference>
<dbReference type="InterPro" id="IPR001227">
    <property type="entry name" value="Ac_transferase_dom_sf"/>
</dbReference>
<evidence type="ECO:0000256" key="2">
    <source>
        <dbReference type="ARBA" id="ARBA00023315"/>
    </source>
</evidence>
<dbReference type="RefSeq" id="WP_045357707.1">
    <property type="nucleotide sequence ID" value="NZ_BBPA01000019.1"/>
</dbReference>
<proteinExistence type="inferred from homology"/>
<comment type="catalytic activity">
    <reaction evidence="3 4">
        <text>holo-[ACP] + malonyl-CoA = malonyl-[ACP] + CoA</text>
        <dbReference type="Rhea" id="RHEA:41792"/>
        <dbReference type="Rhea" id="RHEA-COMP:9623"/>
        <dbReference type="Rhea" id="RHEA-COMP:9685"/>
        <dbReference type="ChEBI" id="CHEBI:57287"/>
        <dbReference type="ChEBI" id="CHEBI:57384"/>
        <dbReference type="ChEBI" id="CHEBI:64479"/>
        <dbReference type="ChEBI" id="CHEBI:78449"/>
        <dbReference type="EC" id="2.3.1.39"/>
    </reaction>
</comment>
<dbReference type="AlphaFoldDB" id="A0A0A1VR45"/>
<gene>
    <name evidence="7" type="ORF">N44_00367</name>
</gene>
<protein>
    <recommendedName>
        <fullName evidence="4">Malonyl CoA-acyl carrier protein transacylase</fullName>
        <ecNumber evidence="4">2.3.1.39</ecNumber>
    </recommendedName>
</protein>
<dbReference type="Gene3D" id="3.30.70.250">
    <property type="entry name" value="Malonyl-CoA ACP transacylase, ACP-binding"/>
    <property type="match status" value="1"/>
</dbReference>
<dbReference type="SUPFAM" id="SSF52151">
    <property type="entry name" value="FabD/lysophospholipase-like"/>
    <property type="match status" value="1"/>
</dbReference>
<evidence type="ECO:0000256" key="4">
    <source>
        <dbReference type="PIRNR" id="PIRNR000446"/>
    </source>
</evidence>
<sequence>MQTAWIFPGQGSQALGMIGDLAESALGQERLEIAERILGWSVLEKCQGDEETLSRTLYTQPCLFVVESILADLLQEKGHFPDLVAGHSLGEYSALYAARVFNFETGLNLVQNRSRLMDAAEGGKMAALMKFDRTSLETVINQTENVVIANDNSAEQVVISGTPEAVDLVLGQVKVKRVMPLKVSGAFHSPLMENAAIQFQQILELVNFQKAKVPVISNVDPSNPTQDGEQLKKYLIQQMTSSVRWREIMLRLPDVGVEKAIEVGPGKVLTGLIKRTTPAIELENISQLADIYKGSDDVKLQGSLIGVG</sequence>
<dbReference type="EC" id="2.3.1.39" evidence="4"/>
<feature type="domain" description="Malonyl-CoA:ACP transacylase (MAT)" evidence="6">
    <location>
        <begin position="6"/>
        <end position="306"/>
    </location>
</feature>
<dbReference type="InterPro" id="IPR016036">
    <property type="entry name" value="Malonyl_transacylase_ACP-bd"/>
</dbReference>
<dbReference type="NCBIfam" id="TIGR00128">
    <property type="entry name" value="fabD"/>
    <property type="match status" value="1"/>
</dbReference>
<dbReference type="InterPro" id="IPR016035">
    <property type="entry name" value="Acyl_Trfase/lysoPLipase"/>
</dbReference>
<dbReference type="Gene3D" id="3.40.366.10">
    <property type="entry name" value="Malonyl-Coenzyme A Acyl Carrier Protein, domain 2"/>
    <property type="match status" value="1"/>
</dbReference>
<name>A0A0A1VR45_MICAE</name>
<comment type="similarity">
    <text evidence="4">Belongs to the fabD family.</text>
</comment>
<dbReference type="GO" id="GO:0005829">
    <property type="term" value="C:cytosol"/>
    <property type="evidence" value="ECO:0007669"/>
    <property type="project" value="TreeGrafter"/>
</dbReference>
<evidence type="ECO:0000313" key="7">
    <source>
        <dbReference type="EMBL" id="GAL92079.1"/>
    </source>
</evidence>
<dbReference type="GO" id="GO:0006633">
    <property type="term" value="P:fatty acid biosynthetic process"/>
    <property type="evidence" value="ECO:0007669"/>
    <property type="project" value="TreeGrafter"/>
</dbReference>
<dbReference type="InterPro" id="IPR050858">
    <property type="entry name" value="Mal-CoA-ACP_Trans/PKS_FabD"/>
</dbReference>
<evidence type="ECO:0000256" key="5">
    <source>
        <dbReference type="PIRSR" id="PIRSR000446-1"/>
    </source>
</evidence>
<keyword evidence="2 4" id="KW-0012">Acyltransferase</keyword>
<comment type="caution">
    <text evidence="7">The sequence shown here is derived from an EMBL/GenBank/DDBJ whole genome shotgun (WGS) entry which is preliminary data.</text>
</comment>
<dbReference type="PIRSF" id="PIRSF000446">
    <property type="entry name" value="Mct"/>
    <property type="match status" value="1"/>
</dbReference>
<evidence type="ECO:0000313" key="8">
    <source>
        <dbReference type="Proteomes" id="UP000030321"/>
    </source>
</evidence>
<keyword evidence="1 4" id="KW-0808">Transferase</keyword>
<dbReference type="PANTHER" id="PTHR42681:SF1">
    <property type="entry name" value="MALONYL-COA-ACYL CARRIER PROTEIN TRANSACYLASE, MITOCHONDRIAL"/>
    <property type="match status" value="1"/>
</dbReference>
<dbReference type="GO" id="GO:0004314">
    <property type="term" value="F:[acyl-carrier-protein] S-malonyltransferase activity"/>
    <property type="evidence" value="ECO:0007669"/>
    <property type="project" value="UniProtKB-EC"/>
</dbReference>
<evidence type="ECO:0000256" key="1">
    <source>
        <dbReference type="ARBA" id="ARBA00022679"/>
    </source>
</evidence>
<dbReference type="InterPro" id="IPR004410">
    <property type="entry name" value="Malonyl_CoA-ACP_transAc_FabD"/>
</dbReference>
<feature type="active site" evidence="5">
    <location>
        <position position="88"/>
    </location>
</feature>
<organism evidence="7 8">
    <name type="scientific">Microcystis aeruginosa NIES-44</name>
    <dbReference type="NCBI Taxonomy" id="449439"/>
    <lineage>
        <taxon>Bacteria</taxon>
        <taxon>Bacillati</taxon>
        <taxon>Cyanobacteriota</taxon>
        <taxon>Cyanophyceae</taxon>
        <taxon>Oscillatoriophycideae</taxon>
        <taxon>Chroococcales</taxon>
        <taxon>Microcystaceae</taxon>
        <taxon>Microcystis</taxon>
    </lineage>
</organism>
<dbReference type="Proteomes" id="UP000030321">
    <property type="component" value="Unassembled WGS sequence"/>
</dbReference>
<feature type="active site" evidence="5">
    <location>
        <position position="188"/>
    </location>
</feature>
<evidence type="ECO:0000256" key="3">
    <source>
        <dbReference type="ARBA" id="ARBA00048462"/>
    </source>
</evidence>
<dbReference type="SUPFAM" id="SSF55048">
    <property type="entry name" value="Probable ACP-binding domain of malonyl-CoA ACP transacylase"/>
    <property type="match status" value="1"/>
</dbReference>
<dbReference type="SMART" id="SM00827">
    <property type="entry name" value="PKS_AT"/>
    <property type="match status" value="1"/>
</dbReference>
<dbReference type="PANTHER" id="PTHR42681">
    <property type="entry name" value="MALONYL-COA-ACYL CARRIER PROTEIN TRANSACYLASE, MITOCHONDRIAL"/>
    <property type="match status" value="1"/>
</dbReference>
<dbReference type="Pfam" id="PF00698">
    <property type="entry name" value="Acyl_transf_1"/>
    <property type="match status" value="1"/>
</dbReference>
<dbReference type="InterPro" id="IPR014043">
    <property type="entry name" value="Acyl_transferase_dom"/>
</dbReference>
<dbReference type="InterPro" id="IPR024925">
    <property type="entry name" value="Malonyl_CoA-ACP_transAc"/>
</dbReference>